<sequence>MVLKIINFYNKSAFLVLIIIYNKINRSSAVDKVGLTSIKHACFPDYIAQHGLLSYIVVRRL</sequence>
<dbReference type="AlphaFoldDB" id="A0A0X8JI59"/>
<organism evidence="1 2">
    <name type="scientific">Desulfovibrio fairfieldensis</name>
    <dbReference type="NCBI Taxonomy" id="44742"/>
    <lineage>
        <taxon>Bacteria</taxon>
        <taxon>Pseudomonadati</taxon>
        <taxon>Thermodesulfobacteriota</taxon>
        <taxon>Desulfovibrionia</taxon>
        <taxon>Desulfovibrionales</taxon>
        <taxon>Desulfovibrionaceae</taxon>
        <taxon>Desulfovibrio</taxon>
    </lineage>
</organism>
<gene>
    <name evidence="1" type="ORF">AXF13_03625</name>
</gene>
<accession>A0A0X8JI59</accession>
<evidence type="ECO:0000313" key="2">
    <source>
        <dbReference type="Proteomes" id="UP000069241"/>
    </source>
</evidence>
<evidence type="ECO:0000313" key="1">
    <source>
        <dbReference type="EMBL" id="AMD89275.1"/>
    </source>
</evidence>
<dbReference type="Proteomes" id="UP000069241">
    <property type="component" value="Chromosome"/>
</dbReference>
<dbReference type="EMBL" id="CP014229">
    <property type="protein sequence ID" value="AMD89275.1"/>
    <property type="molecule type" value="Genomic_DNA"/>
</dbReference>
<proteinExistence type="predicted"/>
<reference evidence="2" key="1">
    <citation type="submission" date="2016-02" db="EMBL/GenBank/DDBJ databases">
        <authorList>
            <person name="Holder M.E."/>
            <person name="Ajami N.J."/>
            <person name="Petrosino J.F."/>
        </authorList>
    </citation>
    <scope>NUCLEOTIDE SEQUENCE [LARGE SCALE GENOMIC DNA]</scope>
    <source>
        <strain evidence="2">CCUG 45958</strain>
    </source>
</reference>
<protein>
    <submittedName>
        <fullName evidence="1">Uncharacterized protein</fullName>
    </submittedName>
</protein>
<keyword evidence="2" id="KW-1185">Reference proteome</keyword>
<name>A0A0X8JI59_9BACT</name>
<dbReference type="KEGG" id="dfi:AXF13_03625"/>